<organism evidence="1 2">
    <name type="scientific">Dyella monticola</name>
    <dbReference type="NCBI Taxonomy" id="1927958"/>
    <lineage>
        <taxon>Bacteria</taxon>
        <taxon>Pseudomonadati</taxon>
        <taxon>Pseudomonadota</taxon>
        <taxon>Gammaproteobacteria</taxon>
        <taxon>Lysobacterales</taxon>
        <taxon>Rhodanobacteraceae</taxon>
        <taxon>Dyella</taxon>
    </lineage>
</organism>
<protein>
    <submittedName>
        <fullName evidence="1">Uncharacterized protein</fullName>
    </submittedName>
</protein>
<reference evidence="1 2" key="1">
    <citation type="submission" date="2018-07" db="EMBL/GenBank/DDBJ databases">
        <title>Dyella monticola sp. nov. and Dyella psychrodurans sp. nov. isolated from monsoon evergreen broad-leaved forest soil of Dinghu Mountain, China.</title>
        <authorList>
            <person name="Gao Z."/>
            <person name="Qiu L."/>
        </authorList>
    </citation>
    <scope>NUCLEOTIDE SEQUENCE [LARGE SCALE GENOMIC DNA]</scope>
    <source>
        <strain evidence="1 2">4G-K06</strain>
    </source>
</reference>
<dbReference type="EMBL" id="QRBE01000045">
    <property type="protein sequence ID" value="RDS78707.1"/>
    <property type="molecule type" value="Genomic_DNA"/>
</dbReference>
<keyword evidence="2" id="KW-1185">Reference proteome</keyword>
<gene>
    <name evidence="1" type="ORF">DWU98_21530</name>
</gene>
<sequence length="225" mass="25346">MHRNKSACKARSLPARFVVAVFMFLGVVTMSNVRVNAADNELNVGGTGEGFGVYGLGGMNYGMNTVSVRLPGKLRIERFDTIEDMNLHGVGIFDARLSPEDRKLAHDIHRQLCEAVVAGPRSEVPRIDPPTLYAVECLRNGELLRYQGPTYQLPRELFDAAVDFFMRTRNAYLPESRALVRLDVEVLSVERLRSKFLVSIRLINSGHYPILMDTPDKWSTVMAYR</sequence>
<evidence type="ECO:0000313" key="1">
    <source>
        <dbReference type="EMBL" id="RDS78707.1"/>
    </source>
</evidence>
<dbReference type="AlphaFoldDB" id="A0A370WRP6"/>
<name>A0A370WRP6_9GAMM</name>
<accession>A0A370WRP6</accession>
<dbReference type="RefSeq" id="WP_147293420.1">
    <property type="nucleotide sequence ID" value="NZ_QRBE01000045.1"/>
</dbReference>
<comment type="caution">
    <text evidence="1">The sequence shown here is derived from an EMBL/GenBank/DDBJ whole genome shotgun (WGS) entry which is preliminary data.</text>
</comment>
<feature type="non-terminal residue" evidence="1">
    <location>
        <position position="225"/>
    </location>
</feature>
<dbReference type="Proteomes" id="UP000254258">
    <property type="component" value="Unassembled WGS sequence"/>
</dbReference>
<proteinExistence type="predicted"/>
<evidence type="ECO:0000313" key="2">
    <source>
        <dbReference type="Proteomes" id="UP000254258"/>
    </source>
</evidence>